<proteinExistence type="predicted"/>
<dbReference type="Proteomes" id="UP001341281">
    <property type="component" value="Chromosome 08"/>
</dbReference>
<dbReference type="EMBL" id="CP144752">
    <property type="protein sequence ID" value="WVZ89820.1"/>
    <property type="molecule type" value="Genomic_DNA"/>
</dbReference>
<name>A0AAQ3UCZ3_PASNO</name>
<protein>
    <submittedName>
        <fullName evidence="1">Uncharacterized protein</fullName>
    </submittedName>
</protein>
<evidence type="ECO:0000313" key="2">
    <source>
        <dbReference type="Proteomes" id="UP001341281"/>
    </source>
</evidence>
<accession>A0AAQ3UCZ3</accession>
<dbReference type="AlphaFoldDB" id="A0AAQ3UCZ3"/>
<feature type="non-terminal residue" evidence="1">
    <location>
        <position position="99"/>
    </location>
</feature>
<evidence type="ECO:0000313" key="1">
    <source>
        <dbReference type="EMBL" id="WVZ89820.1"/>
    </source>
</evidence>
<keyword evidence="2" id="KW-1185">Reference proteome</keyword>
<reference evidence="1 2" key="1">
    <citation type="submission" date="2024-02" db="EMBL/GenBank/DDBJ databases">
        <title>High-quality chromosome-scale genome assembly of Pensacola bahiagrass (Paspalum notatum Flugge var. saurae).</title>
        <authorList>
            <person name="Vega J.M."/>
            <person name="Podio M."/>
            <person name="Orjuela J."/>
            <person name="Siena L.A."/>
            <person name="Pessino S.C."/>
            <person name="Combes M.C."/>
            <person name="Mariac C."/>
            <person name="Albertini E."/>
            <person name="Pupilli F."/>
            <person name="Ortiz J.P.A."/>
            <person name="Leblanc O."/>
        </authorList>
    </citation>
    <scope>NUCLEOTIDE SEQUENCE [LARGE SCALE GENOMIC DNA]</scope>
    <source>
        <strain evidence="1">R1</strain>
        <tissue evidence="1">Leaf</tissue>
    </source>
</reference>
<organism evidence="1 2">
    <name type="scientific">Paspalum notatum var. saurae</name>
    <dbReference type="NCBI Taxonomy" id="547442"/>
    <lineage>
        <taxon>Eukaryota</taxon>
        <taxon>Viridiplantae</taxon>
        <taxon>Streptophyta</taxon>
        <taxon>Embryophyta</taxon>
        <taxon>Tracheophyta</taxon>
        <taxon>Spermatophyta</taxon>
        <taxon>Magnoliopsida</taxon>
        <taxon>Liliopsida</taxon>
        <taxon>Poales</taxon>
        <taxon>Poaceae</taxon>
        <taxon>PACMAD clade</taxon>
        <taxon>Panicoideae</taxon>
        <taxon>Andropogonodae</taxon>
        <taxon>Paspaleae</taxon>
        <taxon>Paspalinae</taxon>
        <taxon>Paspalum</taxon>
    </lineage>
</organism>
<gene>
    <name evidence="1" type="ORF">U9M48_036178</name>
</gene>
<sequence length="99" mass="10771">MHTEVTALFPGKLSSGLCSMAVLGQGDAHRGNCLVSWEIVQRPLQYGGLGILNLEFLGWALRIRWLLLQKTDSSGPWAGLPVQEHRSAKALFDVAVVSV</sequence>